<feature type="domain" description="DNA/RNA-binding protein Alba-like" evidence="3">
    <location>
        <begin position="28"/>
        <end position="87"/>
    </location>
</feature>
<dbReference type="OrthoDB" id="424402at2759"/>
<protein>
    <submittedName>
        <fullName evidence="4">Ribonuclease P protein subunit p25-like protein-like</fullName>
    </submittedName>
</protein>
<dbReference type="AlphaFoldDB" id="A0A8J5JVG5"/>
<feature type="compositionally biased region" description="Basic and acidic residues" evidence="2">
    <location>
        <begin position="154"/>
        <end position="168"/>
    </location>
</feature>
<feature type="region of interest" description="Disordered" evidence="2">
    <location>
        <begin position="125"/>
        <end position="240"/>
    </location>
</feature>
<dbReference type="EMBL" id="JAHLQT010031743">
    <property type="protein sequence ID" value="KAG7159954.1"/>
    <property type="molecule type" value="Genomic_DNA"/>
</dbReference>
<evidence type="ECO:0000313" key="4">
    <source>
        <dbReference type="EMBL" id="KAG7159954.1"/>
    </source>
</evidence>
<dbReference type="GO" id="GO:0001682">
    <property type="term" value="P:tRNA 5'-leader removal"/>
    <property type="evidence" value="ECO:0007669"/>
    <property type="project" value="TreeGrafter"/>
</dbReference>
<evidence type="ECO:0000313" key="5">
    <source>
        <dbReference type="Proteomes" id="UP000747542"/>
    </source>
</evidence>
<comment type="similarity">
    <text evidence="1">Belongs to the histone-like Alba family.</text>
</comment>
<dbReference type="GO" id="GO:0000172">
    <property type="term" value="C:ribonuclease MRP complex"/>
    <property type="evidence" value="ECO:0007669"/>
    <property type="project" value="TreeGrafter"/>
</dbReference>
<evidence type="ECO:0000259" key="3">
    <source>
        <dbReference type="Pfam" id="PF01918"/>
    </source>
</evidence>
<dbReference type="Pfam" id="PF01918">
    <property type="entry name" value="Alba"/>
    <property type="match status" value="1"/>
</dbReference>
<feature type="compositionally biased region" description="Gly residues" evidence="2">
    <location>
        <begin position="218"/>
        <end position="232"/>
    </location>
</feature>
<accession>A0A8J5JVG5</accession>
<dbReference type="GO" id="GO:0003723">
    <property type="term" value="F:RNA binding"/>
    <property type="evidence" value="ECO:0007669"/>
    <property type="project" value="TreeGrafter"/>
</dbReference>
<dbReference type="Proteomes" id="UP000747542">
    <property type="component" value="Unassembled WGS sequence"/>
</dbReference>
<sequence>MENYSKGDNVEVELEVSVPGCHDNTSKMVVNPNTKMRDILTVALNKFKTEEQQLWIGSGPAAVKAVSCVEVIKRRNRNLQQITQLAYKRVEEYWEPKLEGLDRLRVTREVPTVVILLSKQPLDPSLSGYQAPGSLGDDFCKPDVQQRRRRKEPRGRYGDKNVPRDHKTQNMTQVYKGENGERGMPEEGEALRGGRGTRGRGKGGHRMATDARKRSDSSGGGGGGRGKLGRGSGEITEINS</sequence>
<organism evidence="4 5">
    <name type="scientific">Homarus americanus</name>
    <name type="common">American lobster</name>
    <dbReference type="NCBI Taxonomy" id="6706"/>
    <lineage>
        <taxon>Eukaryota</taxon>
        <taxon>Metazoa</taxon>
        <taxon>Ecdysozoa</taxon>
        <taxon>Arthropoda</taxon>
        <taxon>Crustacea</taxon>
        <taxon>Multicrustacea</taxon>
        <taxon>Malacostraca</taxon>
        <taxon>Eumalacostraca</taxon>
        <taxon>Eucarida</taxon>
        <taxon>Decapoda</taxon>
        <taxon>Pleocyemata</taxon>
        <taxon>Astacidea</taxon>
        <taxon>Nephropoidea</taxon>
        <taxon>Nephropidae</taxon>
        <taxon>Homarus</taxon>
    </lineage>
</organism>
<dbReference type="PANTHER" id="PTHR13516">
    <property type="entry name" value="RIBONUCLEASE P SUBUNIT P25"/>
    <property type="match status" value="1"/>
</dbReference>
<keyword evidence="5" id="KW-1185">Reference proteome</keyword>
<name>A0A8J5JVG5_HOMAM</name>
<dbReference type="InterPro" id="IPR002775">
    <property type="entry name" value="DNA/RNA-bd_Alba-like"/>
</dbReference>
<reference evidence="4" key="1">
    <citation type="journal article" date="2021" name="Sci. Adv.">
        <title>The American lobster genome reveals insights on longevity, neural, and immune adaptations.</title>
        <authorList>
            <person name="Polinski J.M."/>
            <person name="Zimin A.V."/>
            <person name="Clark K.F."/>
            <person name="Kohn A.B."/>
            <person name="Sadowski N."/>
            <person name="Timp W."/>
            <person name="Ptitsyn A."/>
            <person name="Khanna P."/>
            <person name="Romanova D.Y."/>
            <person name="Williams P."/>
            <person name="Greenwood S.J."/>
            <person name="Moroz L.L."/>
            <person name="Walt D.R."/>
            <person name="Bodnar A.G."/>
        </authorList>
    </citation>
    <scope>NUCLEOTIDE SEQUENCE</scope>
    <source>
        <strain evidence="4">GMGI-L3</strain>
    </source>
</reference>
<evidence type="ECO:0000256" key="1">
    <source>
        <dbReference type="ARBA" id="ARBA00008018"/>
    </source>
</evidence>
<gene>
    <name evidence="4" type="primary">RPP25L-L</name>
    <name evidence="4" type="ORF">Hamer_G017395</name>
</gene>
<comment type="caution">
    <text evidence="4">The sequence shown here is derived from an EMBL/GenBank/DDBJ whole genome shotgun (WGS) entry which is preliminary data.</text>
</comment>
<feature type="compositionally biased region" description="Basic and acidic residues" evidence="2">
    <location>
        <begin position="178"/>
        <end position="192"/>
    </location>
</feature>
<dbReference type="InterPro" id="IPR051958">
    <property type="entry name" value="Alba-like_NAB"/>
</dbReference>
<proteinExistence type="inferred from homology"/>
<feature type="compositionally biased region" description="Basic residues" evidence="2">
    <location>
        <begin position="195"/>
        <end position="205"/>
    </location>
</feature>
<feature type="compositionally biased region" description="Basic and acidic residues" evidence="2">
    <location>
        <begin position="207"/>
        <end position="216"/>
    </location>
</feature>
<evidence type="ECO:0000256" key="2">
    <source>
        <dbReference type="SAM" id="MobiDB-lite"/>
    </source>
</evidence>
<dbReference type="PANTHER" id="PTHR13516:SF4">
    <property type="entry name" value="FI09323P"/>
    <property type="match status" value="1"/>
</dbReference>